<dbReference type="KEGG" id="otk:C6570_15185"/>
<dbReference type="PANTHER" id="PTHR30213">
    <property type="entry name" value="INNER MEMBRANE PROTEIN YHJD"/>
    <property type="match status" value="1"/>
</dbReference>
<dbReference type="RefSeq" id="WP_106703966.1">
    <property type="nucleotide sequence ID" value="NZ_CP027666.1"/>
</dbReference>
<accession>A0A2S0MHQ8</accession>
<dbReference type="PANTHER" id="PTHR30213:SF0">
    <property type="entry name" value="UPF0761 MEMBRANE PROTEIN YIHY"/>
    <property type="match status" value="1"/>
</dbReference>
<dbReference type="NCBIfam" id="TIGR00765">
    <property type="entry name" value="yihY_not_rbn"/>
    <property type="match status" value="1"/>
</dbReference>
<feature type="transmembrane region" description="Helical" evidence="7">
    <location>
        <begin position="249"/>
        <end position="281"/>
    </location>
</feature>
<dbReference type="InterPro" id="IPR023679">
    <property type="entry name" value="UPF0761_bac"/>
</dbReference>
<feature type="compositionally biased region" description="Low complexity" evidence="8">
    <location>
        <begin position="419"/>
        <end position="429"/>
    </location>
</feature>
<feature type="transmembrane region" description="Helical" evidence="7">
    <location>
        <begin position="45"/>
        <end position="71"/>
    </location>
</feature>
<evidence type="ECO:0000256" key="2">
    <source>
        <dbReference type="ARBA" id="ARBA00022475"/>
    </source>
</evidence>
<dbReference type="HAMAP" id="MF_00672">
    <property type="entry name" value="UPF0761"/>
    <property type="match status" value="1"/>
</dbReference>
<evidence type="ECO:0000256" key="6">
    <source>
        <dbReference type="ARBA" id="ARBA00023136"/>
    </source>
</evidence>
<dbReference type="InterPro" id="IPR017039">
    <property type="entry name" value="Virul_fac_BrkB"/>
</dbReference>
<gene>
    <name evidence="9" type="ORF">C6570_15185</name>
</gene>
<evidence type="ECO:0000256" key="3">
    <source>
        <dbReference type="ARBA" id="ARBA00022519"/>
    </source>
</evidence>
<evidence type="ECO:0000256" key="5">
    <source>
        <dbReference type="ARBA" id="ARBA00022989"/>
    </source>
</evidence>
<reference evidence="9 10" key="1">
    <citation type="submission" date="2018-03" db="EMBL/GenBank/DDBJ databases">
        <title>Genome sequencing of Ottowia sp.</title>
        <authorList>
            <person name="Kim S.-J."/>
            <person name="Heo J."/>
            <person name="Kwon S.-W."/>
        </authorList>
    </citation>
    <scope>NUCLEOTIDE SEQUENCE [LARGE SCALE GENOMIC DNA]</scope>
    <source>
        <strain evidence="9 10">KADR8-3</strain>
    </source>
</reference>
<proteinExistence type="inferred from homology"/>
<feature type="transmembrane region" description="Helical" evidence="7">
    <location>
        <begin position="148"/>
        <end position="172"/>
    </location>
</feature>
<dbReference type="GO" id="GO:0005886">
    <property type="term" value="C:plasma membrane"/>
    <property type="evidence" value="ECO:0007669"/>
    <property type="project" value="UniProtKB-SubCell"/>
</dbReference>
<name>A0A2S0MHQ8_9BURK</name>
<sequence length="429" mass="46070">MNLDGLKKRLKTFVTDVTDFPVLPTAATLWQRFQQDRLGLTASSLTFTTTLALVPFFAVVLAVFTAFPLFAELKGALERWLVDSLIPASISQNVLDYLTQFATKASELGAVGLAVLFFTALSLMLTIDHTLNAIWRVSTARPLGQRLLIYWAALTLGPLVMAGSLAITSYVISHSHGLIPMLPGGVGFALDALQTAMLVGGLTLLYRFVPNAPVKWKHALAGGVFVSLCIGLAKQILGWYLSRMPTYSLIYGAFATVPILLLWIYLCWLIVLLGAVIAAYLPSLLSGVARRGDGPGWHFELAVEALQALARAGQSPRRGLTLPQLAEGLRVDSLQLSPVLEALQGMNWVGELATRSDNEQPRYVLLIDPANEPLQPLAARLLLAPGQALDAWWRQPGVGAVTVADLLSAPPDSQEKKAASAQPAGAGSS</sequence>
<evidence type="ECO:0000256" key="4">
    <source>
        <dbReference type="ARBA" id="ARBA00022692"/>
    </source>
</evidence>
<dbReference type="OrthoDB" id="9808671at2"/>
<evidence type="ECO:0000256" key="8">
    <source>
        <dbReference type="SAM" id="MobiDB-lite"/>
    </source>
</evidence>
<dbReference type="EMBL" id="CP027666">
    <property type="protein sequence ID" value="AVO35418.1"/>
    <property type="molecule type" value="Genomic_DNA"/>
</dbReference>
<protein>
    <recommendedName>
        <fullName evidence="7">UPF0761 membrane protein C6570_15185</fullName>
    </recommendedName>
</protein>
<dbReference type="AlphaFoldDB" id="A0A2S0MHQ8"/>
<dbReference type="Proteomes" id="UP000239709">
    <property type="component" value="Chromosome"/>
</dbReference>
<feature type="transmembrane region" description="Helical" evidence="7">
    <location>
        <begin position="184"/>
        <end position="206"/>
    </location>
</feature>
<evidence type="ECO:0000313" key="9">
    <source>
        <dbReference type="EMBL" id="AVO35418.1"/>
    </source>
</evidence>
<feature type="transmembrane region" description="Helical" evidence="7">
    <location>
        <begin position="108"/>
        <end position="127"/>
    </location>
</feature>
<evidence type="ECO:0000256" key="1">
    <source>
        <dbReference type="ARBA" id="ARBA00004651"/>
    </source>
</evidence>
<keyword evidence="6 7" id="KW-0472">Membrane</keyword>
<evidence type="ECO:0000256" key="7">
    <source>
        <dbReference type="HAMAP-Rule" id="MF_00672"/>
    </source>
</evidence>
<keyword evidence="5 7" id="KW-1133">Transmembrane helix</keyword>
<comment type="subcellular location">
    <subcellularLocation>
        <location evidence="1 7">Cell membrane</location>
        <topology evidence="1 7">Multi-pass membrane protein</topology>
    </subcellularLocation>
</comment>
<keyword evidence="2 7" id="KW-1003">Cell membrane</keyword>
<dbReference type="Pfam" id="PF03631">
    <property type="entry name" value="Virul_fac_BrkB"/>
    <property type="match status" value="1"/>
</dbReference>
<evidence type="ECO:0000313" key="10">
    <source>
        <dbReference type="Proteomes" id="UP000239709"/>
    </source>
</evidence>
<keyword evidence="3" id="KW-0997">Cell inner membrane</keyword>
<keyword evidence="10" id="KW-1185">Reference proteome</keyword>
<keyword evidence="4 7" id="KW-0812">Transmembrane</keyword>
<comment type="similarity">
    <text evidence="7">Belongs to the UPF0761 family.</text>
</comment>
<feature type="region of interest" description="Disordered" evidence="8">
    <location>
        <begin position="409"/>
        <end position="429"/>
    </location>
</feature>
<organism evidence="9 10">
    <name type="scientific">Ottowia oryzae</name>
    <dbReference type="NCBI Taxonomy" id="2109914"/>
    <lineage>
        <taxon>Bacteria</taxon>
        <taxon>Pseudomonadati</taxon>
        <taxon>Pseudomonadota</taxon>
        <taxon>Betaproteobacteria</taxon>
        <taxon>Burkholderiales</taxon>
        <taxon>Comamonadaceae</taxon>
        <taxon>Ottowia</taxon>
    </lineage>
</organism>
<feature type="transmembrane region" description="Helical" evidence="7">
    <location>
        <begin position="218"/>
        <end position="237"/>
    </location>
</feature>